<name>A0A3A8Q6A7_9BACT</name>
<feature type="signal peptide" evidence="1">
    <location>
        <begin position="1"/>
        <end position="19"/>
    </location>
</feature>
<dbReference type="EMBL" id="RAWM01000103">
    <property type="protein sequence ID" value="RKH63041.1"/>
    <property type="molecule type" value="Genomic_DNA"/>
</dbReference>
<organism evidence="2 3">
    <name type="scientific">Corallococcus interemptor</name>
    <dbReference type="NCBI Taxonomy" id="2316720"/>
    <lineage>
        <taxon>Bacteria</taxon>
        <taxon>Pseudomonadati</taxon>
        <taxon>Myxococcota</taxon>
        <taxon>Myxococcia</taxon>
        <taxon>Myxococcales</taxon>
        <taxon>Cystobacterineae</taxon>
        <taxon>Myxococcaceae</taxon>
        <taxon>Corallococcus</taxon>
    </lineage>
</organism>
<evidence type="ECO:0000256" key="1">
    <source>
        <dbReference type="SAM" id="SignalP"/>
    </source>
</evidence>
<evidence type="ECO:0000313" key="2">
    <source>
        <dbReference type="EMBL" id="RKH63041.1"/>
    </source>
</evidence>
<accession>A0A3A8Q6A7</accession>
<proteinExistence type="predicted"/>
<dbReference type="AlphaFoldDB" id="A0A3A8Q6A7"/>
<protein>
    <submittedName>
        <fullName evidence="2">Uncharacterized protein</fullName>
    </submittedName>
</protein>
<keyword evidence="1" id="KW-0732">Signal</keyword>
<dbReference type="Proteomes" id="UP000282656">
    <property type="component" value="Unassembled WGS sequence"/>
</dbReference>
<dbReference type="OrthoDB" id="5525551at2"/>
<feature type="chain" id="PRO_5017340581" evidence="1">
    <location>
        <begin position="20"/>
        <end position="163"/>
    </location>
</feature>
<comment type="caution">
    <text evidence="2">The sequence shown here is derived from an EMBL/GenBank/DDBJ whole genome shotgun (WGS) entry which is preliminary data.</text>
</comment>
<reference evidence="3" key="1">
    <citation type="submission" date="2018-09" db="EMBL/GenBank/DDBJ databases">
        <authorList>
            <person name="Livingstone P.G."/>
            <person name="Whitworth D.E."/>
        </authorList>
    </citation>
    <scope>NUCLEOTIDE SEQUENCE [LARGE SCALE GENOMIC DNA]</scope>
    <source>
        <strain evidence="3">AB047A</strain>
    </source>
</reference>
<sequence>MRALSVMALLLGVSVTAQPALPTYTMTVTTKPLTGAALDTVVASVVDAGVLLPPSMVPMTLRILDDSGAVVATVTGTVTATTPLRVSVTAPSSGGLRAQVILPHDAWKMSAGILLIERLGHGVPPPPGTRQVCEIPPSVSRDPDTGTGDPVTVKGCRVEVEEN</sequence>
<evidence type="ECO:0000313" key="3">
    <source>
        <dbReference type="Proteomes" id="UP000282656"/>
    </source>
</evidence>
<gene>
    <name evidence="2" type="ORF">D7X96_28710</name>
</gene>
<keyword evidence="3" id="KW-1185">Reference proteome</keyword>